<feature type="compositionally biased region" description="Polar residues" evidence="1">
    <location>
        <begin position="235"/>
        <end position="249"/>
    </location>
</feature>
<accession>A0A7R9E8Q6</accession>
<dbReference type="EMBL" id="OB794061">
    <property type="protein sequence ID" value="CAD7429397.1"/>
    <property type="molecule type" value="Genomic_DNA"/>
</dbReference>
<protein>
    <submittedName>
        <fullName evidence="2">Uncharacterized protein</fullName>
    </submittedName>
</protein>
<feature type="compositionally biased region" description="Basic and acidic residues" evidence="1">
    <location>
        <begin position="252"/>
        <end position="263"/>
    </location>
</feature>
<gene>
    <name evidence="2" type="ORF">TMSB3V08_LOCUS6175</name>
</gene>
<feature type="region of interest" description="Disordered" evidence="1">
    <location>
        <begin position="205"/>
        <end position="282"/>
    </location>
</feature>
<name>A0A7R9E8Q6_9NEOP</name>
<proteinExistence type="predicted"/>
<sequence>MPEVLNLPFCHRKCWNRSKVILLLVSVTNSAVTVPEQASQYFFKTPYRLRYQKGCQLLVYGFTPALDWTADDKEIKVVLKSISRLTLGWVWLAAVGEHVLRTLMEDTLLVSTDEQNRKYRSYLDHGFTNTSVDNQEHPQCGVCLLTECLPVNCYIIWKQFTVAWRKSVENLLVSSHDVIGSSISSSITLGTMTLPTNCPGFYVSSPDSLEQRSHSPSASPQSSPRQHHRRDHSRSNYSSSGSFKDTSPSLLDKPDVVEVRDAGPHYSTKNGRKLSLDQTRNT</sequence>
<reference evidence="2" key="1">
    <citation type="submission" date="2020-11" db="EMBL/GenBank/DDBJ databases">
        <authorList>
            <person name="Tran Van P."/>
        </authorList>
    </citation>
    <scope>NUCLEOTIDE SEQUENCE</scope>
</reference>
<evidence type="ECO:0000313" key="2">
    <source>
        <dbReference type="EMBL" id="CAD7429397.1"/>
    </source>
</evidence>
<feature type="compositionally biased region" description="Low complexity" evidence="1">
    <location>
        <begin position="214"/>
        <end position="224"/>
    </location>
</feature>
<evidence type="ECO:0000256" key="1">
    <source>
        <dbReference type="SAM" id="MobiDB-lite"/>
    </source>
</evidence>
<organism evidence="2">
    <name type="scientific">Timema monikensis</name>
    <dbReference type="NCBI Taxonomy" id="170555"/>
    <lineage>
        <taxon>Eukaryota</taxon>
        <taxon>Metazoa</taxon>
        <taxon>Ecdysozoa</taxon>
        <taxon>Arthropoda</taxon>
        <taxon>Hexapoda</taxon>
        <taxon>Insecta</taxon>
        <taxon>Pterygota</taxon>
        <taxon>Neoptera</taxon>
        <taxon>Polyneoptera</taxon>
        <taxon>Phasmatodea</taxon>
        <taxon>Timematodea</taxon>
        <taxon>Timematoidea</taxon>
        <taxon>Timematidae</taxon>
        <taxon>Timema</taxon>
    </lineage>
</organism>
<dbReference type="AlphaFoldDB" id="A0A7R9E8Q6"/>